<evidence type="ECO:0000259" key="14">
    <source>
        <dbReference type="PROSITE" id="PS51195"/>
    </source>
</evidence>
<evidence type="ECO:0000313" key="15">
    <source>
        <dbReference type="EMBL" id="GGX65925.1"/>
    </source>
</evidence>
<dbReference type="PANTHER" id="PTHR47959">
    <property type="entry name" value="ATP-DEPENDENT RNA HELICASE RHLE-RELATED"/>
    <property type="match status" value="1"/>
</dbReference>
<dbReference type="PANTHER" id="PTHR47959:SF13">
    <property type="entry name" value="ATP-DEPENDENT RNA HELICASE RHLE"/>
    <property type="match status" value="1"/>
</dbReference>
<accession>A0A918KKL5</accession>
<dbReference type="PROSITE" id="PS51194">
    <property type="entry name" value="HELICASE_CTER"/>
    <property type="match status" value="1"/>
</dbReference>
<feature type="domain" description="Helicase C-terminal" evidence="13">
    <location>
        <begin position="220"/>
        <end position="385"/>
    </location>
</feature>
<dbReference type="PROSITE" id="PS51195">
    <property type="entry name" value="Q_MOTIF"/>
    <property type="match status" value="1"/>
</dbReference>
<keyword evidence="6" id="KW-0067">ATP-binding</keyword>
<dbReference type="Pfam" id="PF00270">
    <property type="entry name" value="DEAD"/>
    <property type="match status" value="1"/>
</dbReference>
<evidence type="ECO:0000256" key="2">
    <source>
        <dbReference type="ARBA" id="ARBA00022490"/>
    </source>
</evidence>
<feature type="domain" description="Helicase ATP-binding" evidence="12">
    <location>
        <begin position="33"/>
        <end position="209"/>
    </location>
</feature>
<dbReference type="EC" id="3.6.4.13" evidence="1"/>
<evidence type="ECO:0000256" key="3">
    <source>
        <dbReference type="ARBA" id="ARBA00022741"/>
    </source>
</evidence>
<proteinExistence type="inferred from homology"/>
<feature type="compositionally biased region" description="Basic and acidic residues" evidence="11">
    <location>
        <begin position="457"/>
        <end position="469"/>
    </location>
</feature>
<dbReference type="GO" id="GO:0042255">
    <property type="term" value="P:ribosome assembly"/>
    <property type="evidence" value="ECO:0007669"/>
    <property type="project" value="UniProtKB-ARBA"/>
</dbReference>
<evidence type="ECO:0000256" key="11">
    <source>
        <dbReference type="SAM" id="MobiDB-lite"/>
    </source>
</evidence>
<dbReference type="FunFam" id="3.40.50.300:FF:000108">
    <property type="entry name" value="ATP-dependent RNA helicase RhlE"/>
    <property type="match status" value="1"/>
</dbReference>
<dbReference type="Gene3D" id="3.40.50.300">
    <property type="entry name" value="P-loop containing nucleotide triphosphate hydrolases"/>
    <property type="match status" value="2"/>
</dbReference>
<reference evidence="15 16" key="1">
    <citation type="journal article" date="2014" name="Int. J. Syst. Evol. Microbiol.">
        <title>Complete genome sequence of Corynebacterium casei LMG S-19264T (=DSM 44701T), isolated from a smear-ripened cheese.</title>
        <authorList>
            <consortium name="US DOE Joint Genome Institute (JGI-PGF)"/>
            <person name="Walter F."/>
            <person name="Albersmeier A."/>
            <person name="Kalinowski J."/>
            <person name="Ruckert C."/>
        </authorList>
    </citation>
    <scope>NUCLEOTIDE SEQUENCE [LARGE SCALE GENOMIC DNA]</scope>
    <source>
        <strain evidence="15 16">KCTC 23968</strain>
    </source>
</reference>
<dbReference type="InterPro" id="IPR014014">
    <property type="entry name" value="RNA_helicase_DEAD_Q_motif"/>
</dbReference>
<feature type="short sequence motif" description="Q motif" evidence="10">
    <location>
        <begin position="2"/>
        <end position="30"/>
    </location>
</feature>
<evidence type="ECO:0000256" key="7">
    <source>
        <dbReference type="ARBA" id="ARBA00038437"/>
    </source>
</evidence>
<feature type="domain" description="DEAD-box RNA helicase Q" evidence="14">
    <location>
        <begin position="2"/>
        <end position="30"/>
    </location>
</feature>
<gene>
    <name evidence="15" type="primary">rhlE</name>
    <name evidence="15" type="ORF">GCM10011309_15260</name>
</gene>
<dbReference type="GO" id="GO:0003676">
    <property type="term" value="F:nucleic acid binding"/>
    <property type="evidence" value="ECO:0007669"/>
    <property type="project" value="InterPro"/>
</dbReference>
<name>A0A918KKL5_9PROT</name>
<dbReference type="SMART" id="SM00490">
    <property type="entry name" value="HELICc"/>
    <property type="match status" value="1"/>
</dbReference>
<dbReference type="GO" id="GO:0003724">
    <property type="term" value="F:RNA helicase activity"/>
    <property type="evidence" value="ECO:0007669"/>
    <property type="project" value="UniProtKB-EC"/>
</dbReference>
<dbReference type="GO" id="GO:0005524">
    <property type="term" value="F:ATP binding"/>
    <property type="evidence" value="ECO:0007669"/>
    <property type="project" value="UniProtKB-KW"/>
</dbReference>
<feature type="region of interest" description="Disordered" evidence="11">
    <location>
        <begin position="389"/>
        <end position="565"/>
    </location>
</feature>
<evidence type="ECO:0000256" key="1">
    <source>
        <dbReference type="ARBA" id="ARBA00012552"/>
    </source>
</evidence>
<sequence length="565" mass="60834">MKNFDALELAEPLARALADMGHTTPTPIQAQAIPPAMDGQDVMGIAQTGTGKTAGFTLPTLHHIFTDDREPPKRGARVLILAPTRELASQIGEAVRDYGRHMMNLSVSIVYGGVPIARQMKRLSGGNDVLVATPGRLIDLLDRKAIRLDEVEVLILDEADQMLDMGFIHALKKIVNVIPKDRQTLFFSATLAPKIKQLSKQFLDDPVHVSVTPANRTADKVTQIMYKLSRGSKQERLAVELLQPNVGRSLVFCRTKHGADRVVKKLAQVGIPAVAIHGNKNQNQRTRALEAFKSGAVNTLVATDVAARGIDIPDITHVFNFELPNVAEQYVHRIGRTARANASGIAISLVATEKDTDELNYLRDIEKLLKEKIPEGKNPTNMAEEVTKLRARKALPPPEKPQPDARKGRGKSKKKGRFSKDSKKTDGRGNRPQTEGRSDPSRAMPSDKTQKGPFADKPAKDLPSREGRSRKAPTRGGGKPKMSGGASATEPRGRKPEGRSADGKRPAPKHVGTSESRKPAPNKFGGRGPSKGPKGGKPGSSGSPKGKGGSRGGSGGRGKPSGHRG</sequence>
<comment type="caution">
    <text evidence="15">The sequence shown here is derived from an EMBL/GenBank/DDBJ whole genome shotgun (WGS) entry which is preliminary data.</text>
</comment>
<evidence type="ECO:0000256" key="6">
    <source>
        <dbReference type="ARBA" id="ARBA00022840"/>
    </source>
</evidence>
<organism evidence="15 16">
    <name type="scientific">Litorimonas cladophorae</name>
    <dbReference type="NCBI Taxonomy" id="1220491"/>
    <lineage>
        <taxon>Bacteria</taxon>
        <taxon>Pseudomonadati</taxon>
        <taxon>Pseudomonadota</taxon>
        <taxon>Alphaproteobacteria</taxon>
        <taxon>Maricaulales</taxon>
        <taxon>Robiginitomaculaceae</taxon>
    </lineage>
</organism>
<dbReference type="PROSITE" id="PS51192">
    <property type="entry name" value="HELICASE_ATP_BIND_1"/>
    <property type="match status" value="1"/>
</dbReference>
<dbReference type="InterPro" id="IPR001650">
    <property type="entry name" value="Helicase_C-like"/>
</dbReference>
<evidence type="ECO:0000313" key="16">
    <source>
        <dbReference type="Proteomes" id="UP000600865"/>
    </source>
</evidence>
<keyword evidence="2" id="KW-0963">Cytoplasm</keyword>
<comment type="similarity">
    <text evidence="7">Belongs to the DEAD box helicase family.</text>
</comment>
<feature type="compositionally biased region" description="Basic residues" evidence="11">
    <location>
        <begin position="408"/>
        <end position="417"/>
    </location>
</feature>
<dbReference type="Proteomes" id="UP000600865">
    <property type="component" value="Unassembled WGS sequence"/>
</dbReference>
<comment type="catalytic activity">
    <reaction evidence="8">
        <text>ATP + H2O = ADP + phosphate + H(+)</text>
        <dbReference type="Rhea" id="RHEA:13065"/>
        <dbReference type="ChEBI" id="CHEBI:15377"/>
        <dbReference type="ChEBI" id="CHEBI:15378"/>
        <dbReference type="ChEBI" id="CHEBI:30616"/>
        <dbReference type="ChEBI" id="CHEBI:43474"/>
        <dbReference type="ChEBI" id="CHEBI:456216"/>
        <dbReference type="EC" id="3.6.4.13"/>
    </reaction>
</comment>
<evidence type="ECO:0000256" key="4">
    <source>
        <dbReference type="ARBA" id="ARBA00022801"/>
    </source>
</evidence>
<dbReference type="GO" id="GO:0009266">
    <property type="term" value="P:response to temperature stimulus"/>
    <property type="evidence" value="ECO:0007669"/>
    <property type="project" value="UniProtKB-ARBA"/>
</dbReference>
<dbReference type="GO" id="GO:0016787">
    <property type="term" value="F:hydrolase activity"/>
    <property type="evidence" value="ECO:0007669"/>
    <property type="project" value="UniProtKB-KW"/>
</dbReference>
<keyword evidence="3" id="KW-0547">Nucleotide-binding</keyword>
<feature type="compositionally biased region" description="Basic and acidic residues" evidence="11">
    <location>
        <begin position="491"/>
        <end position="505"/>
    </location>
</feature>
<evidence type="ECO:0000256" key="9">
    <source>
        <dbReference type="ARBA" id="ARBA00074363"/>
    </source>
</evidence>
<protein>
    <recommendedName>
        <fullName evidence="9">DEAD-box ATP-dependent RNA helicase RhpA</fullName>
        <ecNumber evidence="1">3.6.4.13</ecNumber>
    </recommendedName>
</protein>
<evidence type="ECO:0000259" key="13">
    <source>
        <dbReference type="PROSITE" id="PS51194"/>
    </source>
</evidence>
<dbReference type="InterPro" id="IPR011545">
    <property type="entry name" value="DEAD/DEAH_box_helicase_dom"/>
</dbReference>
<dbReference type="SUPFAM" id="SSF52540">
    <property type="entry name" value="P-loop containing nucleoside triphosphate hydrolases"/>
    <property type="match status" value="1"/>
</dbReference>
<dbReference type="RefSeq" id="WP_189583561.1">
    <property type="nucleotide sequence ID" value="NZ_BMYV01000001.1"/>
</dbReference>
<dbReference type="InterPro" id="IPR044742">
    <property type="entry name" value="DEAD/DEAH_RhlB"/>
</dbReference>
<dbReference type="AlphaFoldDB" id="A0A918KKL5"/>
<dbReference type="InterPro" id="IPR027417">
    <property type="entry name" value="P-loop_NTPase"/>
</dbReference>
<dbReference type="CDD" id="cd00268">
    <property type="entry name" value="DEADc"/>
    <property type="match status" value="1"/>
</dbReference>
<keyword evidence="5 15" id="KW-0347">Helicase</keyword>
<evidence type="ECO:0000256" key="8">
    <source>
        <dbReference type="ARBA" id="ARBA00047984"/>
    </source>
</evidence>
<dbReference type="Pfam" id="PF00271">
    <property type="entry name" value="Helicase_C"/>
    <property type="match status" value="1"/>
</dbReference>
<dbReference type="InterPro" id="IPR050079">
    <property type="entry name" value="DEAD_box_RNA_helicase"/>
</dbReference>
<feature type="compositionally biased region" description="Gly residues" evidence="11">
    <location>
        <begin position="525"/>
        <end position="559"/>
    </location>
</feature>
<dbReference type="InterPro" id="IPR014001">
    <property type="entry name" value="Helicase_ATP-bd"/>
</dbReference>
<keyword evidence="16" id="KW-1185">Reference proteome</keyword>
<dbReference type="CDD" id="cd18787">
    <property type="entry name" value="SF2_C_DEAD"/>
    <property type="match status" value="1"/>
</dbReference>
<evidence type="ECO:0000256" key="10">
    <source>
        <dbReference type="PROSITE-ProRule" id="PRU00552"/>
    </source>
</evidence>
<feature type="compositionally biased region" description="Basic and acidic residues" evidence="11">
    <location>
        <begin position="418"/>
        <end position="440"/>
    </location>
</feature>
<dbReference type="EMBL" id="BMYV01000001">
    <property type="protein sequence ID" value="GGX65925.1"/>
    <property type="molecule type" value="Genomic_DNA"/>
</dbReference>
<evidence type="ECO:0000256" key="5">
    <source>
        <dbReference type="ARBA" id="ARBA00022806"/>
    </source>
</evidence>
<keyword evidence="4" id="KW-0378">Hydrolase</keyword>
<dbReference type="SMART" id="SM00487">
    <property type="entry name" value="DEXDc"/>
    <property type="match status" value="1"/>
</dbReference>
<dbReference type="GO" id="GO:0005829">
    <property type="term" value="C:cytosol"/>
    <property type="evidence" value="ECO:0007669"/>
    <property type="project" value="TreeGrafter"/>
</dbReference>
<evidence type="ECO:0000259" key="12">
    <source>
        <dbReference type="PROSITE" id="PS51192"/>
    </source>
</evidence>